<dbReference type="Proteomes" id="UP001141992">
    <property type="component" value="Unassembled WGS sequence"/>
</dbReference>
<evidence type="ECO:0000256" key="1">
    <source>
        <dbReference type="SAM" id="MobiDB-lite"/>
    </source>
</evidence>
<organism evidence="2 3">
    <name type="scientific">Alcaligenes xylosoxydans xylosoxydans</name>
    <name type="common">Achromobacter xylosoxidans</name>
    <dbReference type="NCBI Taxonomy" id="85698"/>
    <lineage>
        <taxon>Bacteria</taxon>
        <taxon>Pseudomonadati</taxon>
        <taxon>Pseudomonadota</taxon>
        <taxon>Betaproteobacteria</taxon>
        <taxon>Burkholderiales</taxon>
        <taxon>Alcaligenaceae</taxon>
        <taxon>Achromobacter</taxon>
    </lineage>
</organism>
<gene>
    <name evidence="2" type="ORF">O9570_02070</name>
</gene>
<dbReference type="RefSeq" id="WP_054437432.1">
    <property type="nucleotide sequence ID" value="NZ_CABIYZ010000001.1"/>
</dbReference>
<sequence length="148" mass="15367">MPHHPSDPGIPTLTQRAEPTLSPSAPPVGAAHGATDAYPDDAFPLLTEVADADVPVLTDPAGGDDFPLLTDPVDDHGVPLLTDAPDDGAGTAMPSDTPPPAILAARLQAEVEQAMRAALADAITRIQAHMDEELPRIVARVLRDVRPG</sequence>
<protein>
    <submittedName>
        <fullName evidence="2">Uncharacterized protein</fullName>
    </submittedName>
</protein>
<comment type="caution">
    <text evidence="2">The sequence shown here is derived from an EMBL/GenBank/DDBJ whole genome shotgun (WGS) entry which is preliminary data.</text>
</comment>
<feature type="region of interest" description="Disordered" evidence="1">
    <location>
        <begin position="1"/>
        <end position="39"/>
    </location>
</feature>
<evidence type="ECO:0000313" key="2">
    <source>
        <dbReference type="EMBL" id="MCZ8400210.1"/>
    </source>
</evidence>
<name>A0A9X3KUE8_ALCXX</name>
<accession>A0A9X3KUE8</accession>
<dbReference type="EMBL" id="JAPZVI010000001">
    <property type="protein sequence ID" value="MCZ8400210.1"/>
    <property type="molecule type" value="Genomic_DNA"/>
</dbReference>
<reference evidence="2" key="1">
    <citation type="submission" date="2022-12" db="EMBL/GenBank/DDBJ databases">
        <authorList>
            <person name="Voronina O.L."/>
            <person name="Kunda M.S."/>
            <person name="Ryzhova N."/>
            <person name="Aksenova E.I."/>
        </authorList>
    </citation>
    <scope>NUCLEOTIDE SEQUENCE</scope>
    <source>
        <strain evidence="2">SCCH136:Ach223948</strain>
    </source>
</reference>
<feature type="compositionally biased region" description="Polar residues" evidence="1">
    <location>
        <begin position="12"/>
        <end position="23"/>
    </location>
</feature>
<dbReference type="AlphaFoldDB" id="A0A9X3KUE8"/>
<proteinExistence type="predicted"/>
<evidence type="ECO:0000313" key="3">
    <source>
        <dbReference type="Proteomes" id="UP001141992"/>
    </source>
</evidence>
<feature type="region of interest" description="Disordered" evidence="1">
    <location>
        <begin position="63"/>
        <end position="99"/>
    </location>
</feature>